<dbReference type="SUPFAM" id="SSF51735">
    <property type="entry name" value="NAD(P)-binding Rossmann-fold domains"/>
    <property type="match status" value="1"/>
</dbReference>
<dbReference type="NCBIfam" id="TIGR01829">
    <property type="entry name" value="AcAcCoA_reduct"/>
    <property type="match status" value="1"/>
</dbReference>
<accession>A0A8S0XT25</accession>
<dbReference type="RefSeq" id="WP_174626140.1">
    <property type="nucleotide sequence ID" value="NZ_CADCXN010000067.1"/>
</dbReference>
<dbReference type="PROSITE" id="PS00061">
    <property type="entry name" value="ADH_SHORT"/>
    <property type="match status" value="1"/>
</dbReference>
<evidence type="ECO:0000313" key="6">
    <source>
        <dbReference type="Proteomes" id="UP000494216"/>
    </source>
</evidence>
<dbReference type="InterPro" id="IPR002347">
    <property type="entry name" value="SDR_fam"/>
</dbReference>
<name>A0A8S0XT25_9GAMM</name>
<reference evidence="5 6" key="1">
    <citation type="submission" date="2020-02" db="EMBL/GenBank/DDBJ databases">
        <authorList>
            <person name="Hogendoorn C."/>
        </authorList>
    </citation>
    <scope>NUCLEOTIDE SEQUENCE [LARGE SCALE GENOMIC DNA]</scope>
    <source>
        <strain evidence="5">METHB21</strain>
    </source>
</reference>
<dbReference type="PANTHER" id="PTHR42879:SF2">
    <property type="entry name" value="3-OXOACYL-[ACYL-CARRIER-PROTEIN] REDUCTASE FABG"/>
    <property type="match status" value="1"/>
</dbReference>
<organism evidence="5 6">
    <name type="scientific">Candidatus Methylobacter favarea</name>
    <dbReference type="NCBI Taxonomy" id="2707345"/>
    <lineage>
        <taxon>Bacteria</taxon>
        <taxon>Pseudomonadati</taxon>
        <taxon>Pseudomonadota</taxon>
        <taxon>Gammaproteobacteria</taxon>
        <taxon>Methylococcales</taxon>
        <taxon>Methylococcaceae</taxon>
        <taxon>Methylobacter</taxon>
    </lineage>
</organism>
<dbReference type="InterPro" id="IPR020904">
    <property type="entry name" value="Sc_DH/Rdtase_CS"/>
</dbReference>
<dbReference type="AlphaFoldDB" id="A0A8S0XT25"/>
<dbReference type="InterPro" id="IPR050259">
    <property type="entry name" value="SDR"/>
</dbReference>
<feature type="domain" description="Ketoreductase" evidence="4">
    <location>
        <begin position="8"/>
        <end position="187"/>
    </location>
</feature>
<dbReference type="FunFam" id="3.40.50.720:FF:000173">
    <property type="entry name" value="3-oxoacyl-[acyl-carrier protein] reductase"/>
    <property type="match status" value="1"/>
</dbReference>
<dbReference type="InterPro" id="IPR036291">
    <property type="entry name" value="NAD(P)-bd_dom_sf"/>
</dbReference>
<dbReference type="Gene3D" id="3.40.50.720">
    <property type="entry name" value="NAD(P)-binding Rossmann-like Domain"/>
    <property type="match status" value="1"/>
</dbReference>
<evidence type="ECO:0000313" key="5">
    <source>
        <dbReference type="EMBL" id="CAA9891262.1"/>
    </source>
</evidence>
<evidence type="ECO:0000256" key="2">
    <source>
        <dbReference type="ARBA" id="ARBA00023002"/>
    </source>
</evidence>
<dbReference type="GO" id="GO:0042619">
    <property type="term" value="P:poly-hydroxybutyrate biosynthetic process"/>
    <property type="evidence" value="ECO:0007669"/>
    <property type="project" value="InterPro"/>
</dbReference>
<gene>
    <name evidence="5" type="primary">fabG</name>
    <name evidence="5" type="ORF">METHB2_380035</name>
</gene>
<sequence>MSDHQQTKLALVTGGTGGIGAAICLALHDSGYKVVTNYRNKEKAQKWRSEVLEKGYDIGIYQADASSFDECEQLVRKIEAEYGTIDALVNNAGITRDTTLRKMSLAQWSEVLHVNLDSVFNMTRQVINGMLAKNFGRIINISSINGQKGQLGQTNYSASKRGMHGFSMALAQEVARKGITVNTVSPGYIATEMVMAVPEDIRQKIIADIPVGRLGSVEEVACLVNFLASDKAAFITGADIAVNGGQLMF</sequence>
<keyword evidence="6" id="KW-1185">Reference proteome</keyword>
<dbReference type="GO" id="GO:0018454">
    <property type="term" value="F:acetoacetyl-CoA reductase activity"/>
    <property type="evidence" value="ECO:0007669"/>
    <property type="project" value="InterPro"/>
</dbReference>
<dbReference type="InterPro" id="IPR011283">
    <property type="entry name" value="Acetoacetyl-CoA_reductase"/>
</dbReference>
<dbReference type="EMBL" id="CADCXN010000067">
    <property type="protein sequence ID" value="CAA9891262.1"/>
    <property type="molecule type" value="Genomic_DNA"/>
</dbReference>
<keyword evidence="2 5" id="KW-0560">Oxidoreductase</keyword>
<dbReference type="NCBIfam" id="NF009466">
    <property type="entry name" value="PRK12826.1-2"/>
    <property type="match status" value="1"/>
</dbReference>
<dbReference type="PANTHER" id="PTHR42879">
    <property type="entry name" value="3-OXOACYL-(ACYL-CARRIER-PROTEIN) REDUCTASE"/>
    <property type="match status" value="1"/>
</dbReference>
<dbReference type="CDD" id="cd05333">
    <property type="entry name" value="BKR_SDR_c"/>
    <property type="match status" value="1"/>
</dbReference>
<dbReference type="EC" id="1.1.1.100" evidence="5"/>
<dbReference type="InterPro" id="IPR057326">
    <property type="entry name" value="KR_dom"/>
</dbReference>
<dbReference type="Proteomes" id="UP000494216">
    <property type="component" value="Unassembled WGS sequence"/>
</dbReference>
<comment type="caution">
    <text evidence="5">The sequence shown here is derived from an EMBL/GenBank/DDBJ whole genome shotgun (WGS) entry which is preliminary data.</text>
</comment>
<dbReference type="Pfam" id="PF00106">
    <property type="entry name" value="adh_short"/>
    <property type="match status" value="1"/>
</dbReference>
<comment type="similarity">
    <text evidence="1 3">Belongs to the short-chain dehydrogenases/reductases (SDR) family.</text>
</comment>
<dbReference type="GO" id="GO:0005737">
    <property type="term" value="C:cytoplasm"/>
    <property type="evidence" value="ECO:0007669"/>
    <property type="project" value="InterPro"/>
</dbReference>
<dbReference type="PRINTS" id="PR00081">
    <property type="entry name" value="GDHRDH"/>
</dbReference>
<dbReference type="GO" id="GO:0032787">
    <property type="term" value="P:monocarboxylic acid metabolic process"/>
    <property type="evidence" value="ECO:0007669"/>
    <property type="project" value="UniProtKB-ARBA"/>
</dbReference>
<evidence type="ECO:0000256" key="3">
    <source>
        <dbReference type="RuleBase" id="RU000363"/>
    </source>
</evidence>
<dbReference type="PRINTS" id="PR00080">
    <property type="entry name" value="SDRFAMILY"/>
</dbReference>
<proteinExistence type="inferred from homology"/>
<protein>
    <submittedName>
        <fullName evidence="5">3-oxoacyl-(Acyl-carrier-protein) reductase</fullName>
        <ecNumber evidence="5">1.1.1.100</ecNumber>
    </submittedName>
</protein>
<evidence type="ECO:0000259" key="4">
    <source>
        <dbReference type="SMART" id="SM00822"/>
    </source>
</evidence>
<dbReference type="SMART" id="SM00822">
    <property type="entry name" value="PKS_KR"/>
    <property type="match status" value="1"/>
</dbReference>
<dbReference type="GO" id="GO:0004316">
    <property type="term" value="F:3-oxoacyl-[acyl-carrier-protein] reductase (NADPH) activity"/>
    <property type="evidence" value="ECO:0007669"/>
    <property type="project" value="UniProtKB-EC"/>
</dbReference>
<evidence type="ECO:0000256" key="1">
    <source>
        <dbReference type="ARBA" id="ARBA00006484"/>
    </source>
</evidence>
<dbReference type="NCBIfam" id="NF009464">
    <property type="entry name" value="PRK12824.1"/>
    <property type="match status" value="1"/>
</dbReference>